<dbReference type="Pfam" id="PF02811">
    <property type="entry name" value="PHP"/>
    <property type="match status" value="1"/>
</dbReference>
<dbReference type="OrthoDB" id="9997at2"/>
<dbReference type="eggNOG" id="COG1387">
    <property type="taxonomic scope" value="Bacteria"/>
</dbReference>
<dbReference type="InterPro" id="IPR052018">
    <property type="entry name" value="PHP_domain"/>
</dbReference>
<dbReference type="SMART" id="SM00481">
    <property type="entry name" value="POLIIIAc"/>
    <property type="match status" value="1"/>
</dbReference>
<dbReference type="Gene3D" id="3.20.20.140">
    <property type="entry name" value="Metal-dependent hydrolases"/>
    <property type="match status" value="1"/>
</dbReference>
<proteinExistence type="predicted"/>
<evidence type="ECO:0000313" key="2">
    <source>
        <dbReference type="EMBL" id="EWS80288.1"/>
    </source>
</evidence>
<dbReference type="InterPro" id="IPR016195">
    <property type="entry name" value="Pol/histidinol_Pase-like"/>
</dbReference>
<organism evidence="2 3">
    <name type="scientific">Brachybacterium phenoliresistens</name>
    <dbReference type="NCBI Taxonomy" id="396014"/>
    <lineage>
        <taxon>Bacteria</taxon>
        <taxon>Bacillati</taxon>
        <taxon>Actinomycetota</taxon>
        <taxon>Actinomycetes</taxon>
        <taxon>Micrococcales</taxon>
        <taxon>Dermabacteraceae</taxon>
        <taxon>Brachybacterium</taxon>
    </lineage>
</organism>
<dbReference type="PANTHER" id="PTHR42924">
    <property type="entry name" value="EXONUCLEASE"/>
    <property type="match status" value="1"/>
</dbReference>
<dbReference type="GO" id="GO:0004534">
    <property type="term" value="F:5'-3' RNA exonuclease activity"/>
    <property type="evidence" value="ECO:0007669"/>
    <property type="project" value="TreeGrafter"/>
</dbReference>
<dbReference type="PANTHER" id="PTHR42924:SF11">
    <property type="entry name" value="POLYMERASE_HISTIDINOL PHOSPHATASE N-TERMINAL DOMAIN-CONTAINING PROTEIN"/>
    <property type="match status" value="1"/>
</dbReference>
<keyword evidence="3" id="KW-1185">Reference proteome</keyword>
<dbReference type="Proteomes" id="UP000023067">
    <property type="component" value="Unassembled WGS sequence"/>
</dbReference>
<dbReference type="RefSeq" id="WP_051487008.1">
    <property type="nucleotide sequence ID" value="NZ_KK070000.1"/>
</dbReference>
<dbReference type="STRING" id="396014.BF93_04580"/>
<evidence type="ECO:0000313" key="3">
    <source>
        <dbReference type="Proteomes" id="UP000023067"/>
    </source>
</evidence>
<sequence length="580" mass="63367">MSSACCDRRPDLAPTGRRIALADAELASLGFSRRGMLRAGALAAAGAGLGASALAAPGRAAAAPARPVRPKHLTWLVGDHHVHTVFSHDAKYRIQDQLDAAQRFGVDWLAFTEHANFAHADRGLADSGDLLDAERARRDLLIFQGLEWYIPAAEHGSVILAPGKDSRDVLRAFELTFDGKLNGWEKPADAAQHAEWEARAAAAIAWLGQQKREGRIEDALVLANHPMRLGIDSPHEMRRWRDADPDIMIGMEGAPGAQGSGVSTFARAGDQRGEYTNAPRPDSFAAYPLEAYRPWGGFDWMTATVGGMWDAMLAEGLPFWITANSDHHLQVRDTRRIGDYPAEEPYTSLDSEFDRWAVRGRRPDPVETGQPQGGSDYWPGEFARIHTGVTDRSYAAVMDAIRGGRMWVDHGHLLDGFEVSVQGLSTGRGRERTTGPEATLGGRLSVRRGQDVQVTLRITTCDTENSAGILPHLDHVDLIAGPITGPVADADEMRAPATRVVRQIDTAGRRGTFTLTHVFEDVQEAFYVRFRGSDGNRLGAGYHGAEVDPAGPQRHGDRLGDADPWADTWFYANPVFVDVR</sequence>
<protein>
    <submittedName>
        <fullName evidence="2">Histidinol phosphatase</fullName>
    </submittedName>
</protein>
<accession>Z9JQH0</accession>
<gene>
    <name evidence="2" type="ORF">BF93_04580</name>
</gene>
<feature type="domain" description="Polymerase/histidinol phosphatase N-terminal" evidence="1">
    <location>
        <begin position="78"/>
        <end position="152"/>
    </location>
</feature>
<reference evidence="2 3" key="1">
    <citation type="submission" date="2014-02" db="EMBL/GenBank/DDBJ databases">
        <title>Genome sequence of Brachybacterium phenoliresistens strain W13A50.</title>
        <authorList>
            <person name="Wang X."/>
        </authorList>
    </citation>
    <scope>NUCLEOTIDE SEQUENCE [LARGE SCALE GENOMIC DNA]</scope>
    <source>
        <strain evidence="2 3">W13A50</strain>
    </source>
</reference>
<dbReference type="InterPro" id="IPR003141">
    <property type="entry name" value="Pol/His_phosphatase_N"/>
</dbReference>
<dbReference type="InterPro" id="IPR004013">
    <property type="entry name" value="PHP_dom"/>
</dbReference>
<dbReference type="EMBL" id="JDYK01000017">
    <property type="protein sequence ID" value="EWS80288.1"/>
    <property type="molecule type" value="Genomic_DNA"/>
</dbReference>
<dbReference type="PROSITE" id="PS51318">
    <property type="entry name" value="TAT"/>
    <property type="match status" value="1"/>
</dbReference>
<comment type="caution">
    <text evidence="2">The sequence shown here is derived from an EMBL/GenBank/DDBJ whole genome shotgun (WGS) entry which is preliminary data.</text>
</comment>
<name>Z9JQH0_9MICO</name>
<dbReference type="AlphaFoldDB" id="Z9JQH0"/>
<dbReference type="GO" id="GO:0035312">
    <property type="term" value="F:5'-3' DNA exonuclease activity"/>
    <property type="evidence" value="ECO:0007669"/>
    <property type="project" value="TreeGrafter"/>
</dbReference>
<dbReference type="HOGENOM" id="CLU_021963_0_0_11"/>
<dbReference type="PATRIC" id="fig|396014.3.peg.2947"/>
<dbReference type="InterPro" id="IPR006311">
    <property type="entry name" value="TAT_signal"/>
</dbReference>
<dbReference type="SUPFAM" id="SSF89550">
    <property type="entry name" value="PHP domain-like"/>
    <property type="match status" value="1"/>
</dbReference>
<dbReference type="CDD" id="cd07432">
    <property type="entry name" value="PHP_HisPPase"/>
    <property type="match status" value="1"/>
</dbReference>
<evidence type="ECO:0000259" key="1">
    <source>
        <dbReference type="SMART" id="SM00481"/>
    </source>
</evidence>